<dbReference type="AlphaFoldDB" id="A0A8W8K5I4"/>
<evidence type="ECO:0000313" key="3">
    <source>
        <dbReference type="Proteomes" id="UP000005408"/>
    </source>
</evidence>
<name>A0A8W8K5I4_MAGGI</name>
<reference evidence="2" key="1">
    <citation type="submission" date="2022-08" db="UniProtKB">
        <authorList>
            <consortium name="EnsemblMetazoa"/>
        </authorList>
    </citation>
    <scope>IDENTIFICATION</scope>
    <source>
        <strain evidence="2">05x7-T-G4-1.051#20</strain>
    </source>
</reference>
<dbReference type="EnsemblMetazoa" id="G21746.3">
    <property type="protein sequence ID" value="G21746.3:cds"/>
    <property type="gene ID" value="G21746"/>
</dbReference>
<accession>A0A8W8K5I4</accession>
<dbReference type="Proteomes" id="UP000005408">
    <property type="component" value="Unassembled WGS sequence"/>
</dbReference>
<organism evidence="2 3">
    <name type="scientific">Magallana gigas</name>
    <name type="common">Pacific oyster</name>
    <name type="synonym">Crassostrea gigas</name>
    <dbReference type="NCBI Taxonomy" id="29159"/>
    <lineage>
        <taxon>Eukaryota</taxon>
        <taxon>Metazoa</taxon>
        <taxon>Spiralia</taxon>
        <taxon>Lophotrochozoa</taxon>
        <taxon>Mollusca</taxon>
        <taxon>Bivalvia</taxon>
        <taxon>Autobranchia</taxon>
        <taxon>Pteriomorphia</taxon>
        <taxon>Ostreida</taxon>
        <taxon>Ostreoidea</taxon>
        <taxon>Ostreidae</taxon>
        <taxon>Magallana</taxon>
    </lineage>
</organism>
<protein>
    <recommendedName>
        <fullName evidence="1">C2H2-type domain-containing protein</fullName>
    </recommendedName>
</protein>
<keyword evidence="3" id="KW-1185">Reference proteome</keyword>
<evidence type="ECO:0000259" key="1">
    <source>
        <dbReference type="PROSITE" id="PS00028"/>
    </source>
</evidence>
<sequence length="661" mass="75175">MDGKSVSRNISETIKSGDEVFIIEINSDYSDDEENSTESAYTGNYCNKIDSLKQCSEQLSWEKEKNQSIILPPVNKDAKVSSPLKIGRDDDGKVNYIGLDPGVDEPLSSQLDDELPPGLENIKIVNVFTLSDDLQQDTTENQERNSYSLKQFMGFAPGDYEAGPNTKSLTAPNMIIVDEQPSQSTLMVKLVCKVCQQLLPTHEALYDHSKLHASQHDKNKHSVDKHINQQASVQNLMSNPEETIVSDKEGKSSYHLRSHLKRCSAKAVKMILCDVCERLLPKDELKDHIKIHERLCSFCGRVCMGDRHLMRHQLQCTRKLKVTNNQREEITSSSEAEVVKRKKFVSKKTLRAIRFAKNINRKLTAQQEKMLEEIESVKRIFEDSSPKVEDDATGNQKMTNDENMRLPMEIEGTEDSQMQKKKMSSKNNSETDGIEIDRIHQENKKNYVTIEGFVNVKDQRKDSVNKEEMVKINGQIFESLDQFDCCDQIQQPKKGKQGKGEKKNSKEKAKIDIIPAALSMNDIFEESDASQILETEVRHVQESESERLNHRDVIIKTPSNLENITLNAPNSPESQEISHDIGSFLEESTAERWVEELKETDTLLPEPIINYHALLKSNGHCGKQLNSIDEGLHHMIRSHPTNKTTKAIINELSHLKRKLHS</sequence>
<feature type="domain" description="C2H2-type" evidence="1">
    <location>
        <begin position="192"/>
        <end position="212"/>
    </location>
</feature>
<evidence type="ECO:0000313" key="2">
    <source>
        <dbReference type="EnsemblMetazoa" id="G21746.3:cds"/>
    </source>
</evidence>
<dbReference type="InterPro" id="IPR013087">
    <property type="entry name" value="Znf_C2H2_type"/>
</dbReference>
<proteinExistence type="predicted"/>
<dbReference type="PROSITE" id="PS00028">
    <property type="entry name" value="ZINC_FINGER_C2H2_1"/>
    <property type="match status" value="1"/>
</dbReference>